<dbReference type="InterPro" id="IPR001373">
    <property type="entry name" value="Cullin_N"/>
</dbReference>
<dbReference type="Gene3D" id="1.20.1310.10">
    <property type="entry name" value="Cullin Repeats"/>
    <property type="match status" value="1"/>
</dbReference>
<evidence type="ECO:0000313" key="3">
    <source>
        <dbReference type="EMBL" id="KAG7295426.1"/>
    </source>
</evidence>
<evidence type="ECO:0000259" key="2">
    <source>
        <dbReference type="Pfam" id="PF00888"/>
    </source>
</evidence>
<sequence length="195" mass="21879">MKQRGVDESAESSLGGRWSHWRALEVELRSRPRRPLAAALFLGSCHGANTRRSGAIGPSGRGRTADFLMMSLKPRNVDFQETWAGLKETVAGVVGLQAVARGDWSACFSAVYSLCVAHPEPLAARLYDETRRFLEEHVAALLLRVRGDADERSHDFEDGLLTRYVVAWREYSQGAAYLNSLYSYLNLQHVKRQKK</sequence>
<comment type="caution">
    <text evidence="3">The sequence shown here is derived from an EMBL/GenBank/DDBJ whole genome shotgun (WGS) entry which is preliminary data.</text>
</comment>
<accession>A0ABQ7PR28</accession>
<evidence type="ECO:0000256" key="1">
    <source>
        <dbReference type="ARBA" id="ARBA00006019"/>
    </source>
</evidence>
<feature type="domain" description="Cullin N-terminal" evidence="2">
    <location>
        <begin position="83"/>
        <end position="192"/>
    </location>
</feature>
<name>A0ABQ7PR28_PLUXY</name>
<dbReference type="Proteomes" id="UP000823941">
    <property type="component" value="Chromosome 30"/>
</dbReference>
<comment type="similarity">
    <text evidence="1">Belongs to the cullin family.</text>
</comment>
<reference evidence="3 4" key="1">
    <citation type="submission" date="2021-06" db="EMBL/GenBank/DDBJ databases">
        <title>A haploid diamondback moth (Plutella xylostella L.) genome assembly resolves 31 chromosomes and identifies a diamide resistance mutation.</title>
        <authorList>
            <person name="Ward C.M."/>
            <person name="Perry K.D."/>
            <person name="Baker G."/>
            <person name="Powis K."/>
            <person name="Heckel D.G."/>
            <person name="Baxter S.W."/>
        </authorList>
    </citation>
    <scope>NUCLEOTIDE SEQUENCE [LARGE SCALE GENOMIC DNA]</scope>
    <source>
        <strain evidence="3 4">LV</strain>
        <tissue evidence="3">Single pupa</tissue>
    </source>
</reference>
<protein>
    <recommendedName>
        <fullName evidence="2">Cullin N-terminal domain-containing protein</fullName>
    </recommendedName>
</protein>
<dbReference type="EMBL" id="JAHIBW010000030">
    <property type="protein sequence ID" value="KAG7295426.1"/>
    <property type="molecule type" value="Genomic_DNA"/>
</dbReference>
<evidence type="ECO:0000313" key="4">
    <source>
        <dbReference type="Proteomes" id="UP000823941"/>
    </source>
</evidence>
<proteinExistence type="inferred from homology"/>
<gene>
    <name evidence="3" type="ORF">JYU34_021600</name>
</gene>
<organism evidence="3 4">
    <name type="scientific">Plutella xylostella</name>
    <name type="common">Diamondback moth</name>
    <name type="synonym">Plutella maculipennis</name>
    <dbReference type="NCBI Taxonomy" id="51655"/>
    <lineage>
        <taxon>Eukaryota</taxon>
        <taxon>Metazoa</taxon>
        <taxon>Ecdysozoa</taxon>
        <taxon>Arthropoda</taxon>
        <taxon>Hexapoda</taxon>
        <taxon>Insecta</taxon>
        <taxon>Pterygota</taxon>
        <taxon>Neoptera</taxon>
        <taxon>Endopterygota</taxon>
        <taxon>Lepidoptera</taxon>
        <taxon>Glossata</taxon>
        <taxon>Ditrysia</taxon>
        <taxon>Yponomeutoidea</taxon>
        <taxon>Plutellidae</taxon>
        <taxon>Plutella</taxon>
    </lineage>
</organism>
<keyword evidence="4" id="KW-1185">Reference proteome</keyword>
<dbReference type="SUPFAM" id="SSF74788">
    <property type="entry name" value="Cullin repeat-like"/>
    <property type="match status" value="1"/>
</dbReference>
<dbReference type="InterPro" id="IPR016159">
    <property type="entry name" value="Cullin_repeat-like_dom_sf"/>
</dbReference>
<dbReference type="Pfam" id="PF00888">
    <property type="entry name" value="Cullin"/>
    <property type="match status" value="1"/>
</dbReference>